<proteinExistence type="inferred from homology"/>
<accession>A0A6P1TUT8</accession>
<evidence type="ECO:0000313" key="14">
    <source>
        <dbReference type="EMBL" id="OXC24505.1"/>
    </source>
</evidence>
<dbReference type="Gene3D" id="3.40.630.20">
    <property type="entry name" value="Peptidase C15, pyroglutamyl peptidase I-like"/>
    <property type="match status" value="1"/>
</dbReference>
<dbReference type="Proteomes" id="UP000198437">
    <property type="component" value="Unassembled WGS sequence"/>
</dbReference>
<dbReference type="GO" id="GO:0005829">
    <property type="term" value="C:cytosol"/>
    <property type="evidence" value="ECO:0007669"/>
    <property type="project" value="InterPro"/>
</dbReference>
<feature type="active site" evidence="9 10">
    <location>
        <position position="78"/>
    </location>
</feature>
<evidence type="ECO:0000256" key="1">
    <source>
        <dbReference type="ARBA" id="ARBA00001770"/>
    </source>
</evidence>
<feature type="active site" evidence="9 11">
    <location>
        <position position="141"/>
    </location>
</feature>
<dbReference type="EMBL" id="LYQW01000001">
    <property type="protein sequence ID" value="OXC24505.1"/>
    <property type="molecule type" value="Genomic_DNA"/>
</dbReference>
<dbReference type="PANTHER" id="PTHR23402:SF1">
    <property type="entry name" value="PYROGLUTAMYL-PEPTIDASE I"/>
    <property type="match status" value="1"/>
</dbReference>
<evidence type="ECO:0000313" key="19">
    <source>
        <dbReference type="Proteomes" id="UP000464915"/>
    </source>
</evidence>
<dbReference type="Proteomes" id="UP000235119">
    <property type="component" value="Unassembled WGS sequence"/>
</dbReference>
<dbReference type="Proteomes" id="UP001230300">
    <property type="component" value="Unassembled WGS sequence"/>
</dbReference>
<dbReference type="PROSITE" id="PS01333">
    <property type="entry name" value="PYRASE_GLU"/>
    <property type="match status" value="1"/>
</dbReference>
<evidence type="ECO:0000256" key="3">
    <source>
        <dbReference type="ARBA" id="ARBA00004496"/>
    </source>
</evidence>
<evidence type="ECO:0000256" key="9">
    <source>
        <dbReference type="HAMAP-Rule" id="MF_00417"/>
    </source>
</evidence>
<evidence type="ECO:0000313" key="17">
    <source>
        <dbReference type="Proteomes" id="UP000198437"/>
    </source>
</evidence>
<organism evidence="12 20">
    <name type="scientific">Lactobacillus crispatus</name>
    <dbReference type="NCBI Taxonomy" id="47770"/>
    <lineage>
        <taxon>Bacteria</taxon>
        <taxon>Bacillati</taxon>
        <taxon>Bacillota</taxon>
        <taxon>Bacilli</taxon>
        <taxon>Lactobacillales</taxon>
        <taxon>Lactobacillaceae</taxon>
        <taxon>Lactobacillus</taxon>
    </lineage>
</organism>
<dbReference type="Pfam" id="PF01470">
    <property type="entry name" value="Peptidase_C15"/>
    <property type="match status" value="1"/>
</dbReference>
<dbReference type="Proteomes" id="UP000784793">
    <property type="component" value="Unassembled WGS sequence"/>
</dbReference>
<dbReference type="PROSITE" id="PS01334">
    <property type="entry name" value="PYRASE_CYS"/>
    <property type="match status" value="1"/>
</dbReference>
<feature type="active site" evidence="9">
    <location>
        <position position="165"/>
    </location>
</feature>
<comment type="subcellular location">
    <subcellularLocation>
        <location evidence="3 9">Cytoplasm</location>
    </subcellularLocation>
</comment>
<evidence type="ECO:0000313" key="12">
    <source>
        <dbReference type="EMBL" id="HJF10360.1"/>
    </source>
</evidence>
<dbReference type="NCBIfam" id="TIGR00504">
    <property type="entry name" value="pyro_pdase"/>
    <property type="match status" value="1"/>
</dbReference>
<keyword evidence="7 9" id="KW-0378">Hydrolase</keyword>
<reference evidence="12" key="4">
    <citation type="journal article" date="2021" name="PeerJ">
        <title>Extensive microbial diversity within the chicken gut microbiome revealed by metagenomics and culture.</title>
        <authorList>
            <person name="Gilroy R."/>
            <person name="Ravi A."/>
            <person name="Getino M."/>
            <person name="Pursley I."/>
            <person name="Horton D.L."/>
            <person name="Alikhan N.F."/>
            <person name="Baker D."/>
            <person name="Gharbi K."/>
            <person name="Hall N."/>
            <person name="Watson M."/>
            <person name="Adriaenssens E.M."/>
            <person name="Foster-Nyarko E."/>
            <person name="Jarju S."/>
            <person name="Secka A."/>
            <person name="Antonio M."/>
            <person name="Oren A."/>
            <person name="Chaudhuri R.R."/>
            <person name="La Ragione R."/>
            <person name="Hildebrand F."/>
            <person name="Pallen M.J."/>
        </authorList>
    </citation>
    <scope>NUCLEOTIDE SEQUENCE</scope>
    <source>
        <strain evidence="12">CHK194-22301</strain>
    </source>
</reference>
<dbReference type="InterPro" id="IPR029762">
    <property type="entry name" value="PGP-I_bact-type"/>
</dbReference>
<dbReference type="GO" id="GO:0006508">
    <property type="term" value="P:proteolysis"/>
    <property type="evidence" value="ECO:0007669"/>
    <property type="project" value="UniProtKB-KW"/>
</dbReference>
<dbReference type="EMBL" id="JASOGN010000005">
    <property type="protein sequence ID" value="MDK6502016.1"/>
    <property type="molecule type" value="Genomic_DNA"/>
</dbReference>
<dbReference type="PIRSF" id="PIRSF015592">
    <property type="entry name" value="Prld-crbxl_pptds"/>
    <property type="match status" value="1"/>
</dbReference>
<dbReference type="InterPro" id="IPR016125">
    <property type="entry name" value="Peptidase_C15-like"/>
</dbReference>
<dbReference type="InterPro" id="IPR033694">
    <property type="entry name" value="PGPEP1_Cys_AS"/>
</dbReference>
<comment type="similarity">
    <text evidence="4 9">Belongs to the peptidase C15 family.</text>
</comment>
<keyword evidence="8 9" id="KW-0788">Thiol protease</keyword>
<reference evidence="14 17" key="1">
    <citation type="submission" date="2016-05" db="EMBL/GenBank/DDBJ databases">
        <authorList>
            <person name="Johnson T.J."/>
            <person name="Youmans B.P."/>
            <person name="Case K.A."/>
        </authorList>
    </citation>
    <scope>NUCLEOTIDE SEQUENCE [LARGE SCALE GENOMIC DNA]</scope>
    <source>
        <strain evidence="14 17">UMNLC6</strain>
    </source>
</reference>
<dbReference type="EMBL" id="CP047142">
    <property type="protein sequence ID" value="QHQ67314.1"/>
    <property type="molecule type" value="Genomic_DNA"/>
</dbReference>
<name>A0A1C2D6J6_9LACO</name>
<evidence type="ECO:0000313" key="16">
    <source>
        <dbReference type="EMBL" id="QHQ67314.1"/>
    </source>
</evidence>
<evidence type="ECO:0000313" key="13">
    <source>
        <dbReference type="EMBL" id="MDK6502016.1"/>
    </source>
</evidence>
<reference evidence="16 19" key="3">
    <citation type="submission" date="2019-12" db="EMBL/GenBank/DDBJ databases">
        <title>Complete Genome Sequences of Lactobacillus strains, C25 and P38, Isolated from Chicken Cecum.</title>
        <authorList>
            <person name="Hassan H.M."/>
            <person name="Mendoza M."/>
            <person name="Rezvani M."/>
            <person name="Koci M.D."/>
            <person name="Dickey A.N."/>
            <person name="Scholl E.H."/>
        </authorList>
    </citation>
    <scope>NUCLEOTIDE SEQUENCE [LARGE SCALE GENOMIC DNA]</scope>
    <source>
        <strain evidence="16 19">C25</strain>
    </source>
</reference>
<dbReference type="AlphaFoldDB" id="A0A1C2D6J6"/>
<dbReference type="EC" id="3.4.19.3" evidence="9"/>
<dbReference type="PANTHER" id="PTHR23402">
    <property type="entry name" value="PROTEASE FAMILY C15 PYROGLUTAMYL-PEPTIDASE I-RELATED"/>
    <property type="match status" value="1"/>
</dbReference>
<evidence type="ECO:0000313" key="20">
    <source>
        <dbReference type="Proteomes" id="UP000784793"/>
    </source>
</evidence>
<evidence type="ECO:0000313" key="18">
    <source>
        <dbReference type="Proteomes" id="UP000235119"/>
    </source>
</evidence>
<comment type="function">
    <text evidence="2 9">Removes 5-oxoproline from various penultimate amino acid residues except L-proline.</text>
</comment>
<dbReference type="RefSeq" id="WP_065989873.1">
    <property type="nucleotide sequence ID" value="NZ_CBCRTX010000021.1"/>
</dbReference>
<evidence type="ECO:0000256" key="8">
    <source>
        <dbReference type="ARBA" id="ARBA00022807"/>
    </source>
</evidence>
<evidence type="ECO:0000256" key="7">
    <source>
        <dbReference type="ARBA" id="ARBA00022801"/>
    </source>
</evidence>
<dbReference type="PRINTS" id="PR00706">
    <property type="entry name" value="PYROGLUPTASE"/>
</dbReference>
<reference evidence="12" key="5">
    <citation type="submission" date="2021-09" db="EMBL/GenBank/DDBJ databases">
        <authorList>
            <person name="Gilroy R."/>
        </authorList>
    </citation>
    <scope>NUCLEOTIDE SEQUENCE</scope>
    <source>
        <strain evidence="12">CHK194-22301</strain>
    </source>
</reference>
<protein>
    <recommendedName>
        <fullName evidence="9">Pyrrolidone-carboxylate peptidase</fullName>
        <ecNumber evidence="9">3.4.19.3</ecNumber>
    </recommendedName>
    <alternativeName>
        <fullName evidence="9">5-oxoprolyl-peptidase</fullName>
    </alternativeName>
    <alternativeName>
        <fullName evidence="9">Pyroglutamyl-peptidase I</fullName>
        <shortName evidence="9">PGP-I</shortName>
        <shortName evidence="9">Pyrase</shortName>
    </alternativeName>
</protein>
<evidence type="ECO:0000313" key="15">
    <source>
        <dbReference type="EMBL" id="PLT12252.1"/>
    </source>
</evidence>
<dbReference type="NCBIfam" id="NF009676">
    <property type="entry name" value="PRK13197.1"/>
    <property type="match status" value="1"/>
</dbReference>
<evidence type="ECO:0000256" key="5">
    <source>
        <dbReference type="ARBA" id="ARBA00022490"/>
    </source>
</evidence>
<dbReference type="CDD" id="cd00501">
    <property type="entry name" value="Peptidase_C15"/>
    <property type="match status" value="1"/>
</dbReference>
<dbReference type="Proteomes" id="UP000464915">
    <property type="component" value="Chromosome"/>
</dbReference>
<dbReference type="InterPro" id="IPR036440">
    <property type="entry name" value="Peptidase_C15-like_sf"/>
</dbReference>
<reference evidence="13" key="6">
    <citation type="submission" date="2023-05" db="EMBL/GenBank/DDBJ databases">
        <title>Cataloging the Phylogenetic Diversity of Human Bladder Bacteria.</title>
        <authorList>
            <person name="Du J."/>
        </authorList>
    </citation>
    <scope>NUCLEOTIDE SEQUENCE</scope>
    <source>
        <strain evidence="13">UMB9226</strain>
    </source>
</reference>
<dbReference type="EMBL" id="PKIW01000001">
    <property type="protein sequence ID" value="PLT12252.1"/>
    <property type="molecule type" value="Genomic_DNA"/>
</dbReference>
<dbReference type="HAMAP" id="MF_00417">
    <property type="entry name" value="Pyrrolid_peptidase"/>
    <property type="match status" value="1"/>
</dbReference>
<dbReference type="GO" id="GO:0016920">
    <property type="term" value="F:pyroglutamyl-peptidase activity"/>
    <property type="evidence" value="ECO:0007669"/>
    <property type="project" value="UniProtKB-UniRule"/>
</dbReference>
<keyword evidence="5 9" id="KW-0963">Cytoplasm</keyword>
<dbReference type="InterPro" id="IPR033693">
    <property type="entry name" value="PGPEP1_Glu_AS"/>
</dbReference>
<dbReference type="FunFam" id="3.40.630.20:FF:000001">
    <property type="entry name" value="Pyrrolidone-carboxylate peptidase"/>
    <property type="match status" value="1"/>
</dbReference>
<comment type="catalytic activity">
    <reaction evidence="1 9 10">
        <text>Release of an N-terminal pyroglutamyl group from a polypeptide, the second amino acid generally not being Pro.</text>
        <dbReference type="EC" id="3.4.19.3"/>
    </reaction>
</comment>
<accession>A0A1C2D6J6</accession>
<evidence type="ECO:0000256" key="11">
    <source>
        <dbReference type="PROSITE-ProRule" id="PRU10077"/>
    </source>
</evidence>
<keyword evidence="6 9" id="KW-0645">Protease</keyword>
<evidence type="ECO:0000256" key="2">
    <source>
        <dbReference type="ARBA" id="ARBA00002280"/>
    </source>
</evidence>
<reference evidence="15 18" key="2">
    <citation type="submission" date="2017-12" db="EMBL/GenBank/DDBJ databases">
        <title>Phylogenetic diversity of female urinary microbiome.</title>
        <authorList>
            <person name="Thomas-White K."/>
            <person name="Wolfe A.J."/>
        </authorList>
    </citation>
    <scope>NUCLEOTIDE SEQUENCE [LARGE SCALE GENOMIC DNA]</scope>
    <source>
        <strain evidence="15 18">UMB0085</strain>
    </source>
</reference>
<dbReference type="SUPFAM" id="SSF53182">
    <property type="entry name" value="Pyrrolidone carboxyl peptidase (pyroglutamate aminopeptidase)"/>
    <property type="match status" value="1"/>
</dbReference>
<gene>
    <name evidence="9 12" type="primary">pcp</name>
    <name evidence="14" type="ORF">AYP82_00275</name>
    <name evidence="15" type="ORF">CYJ79_00080</name>
    <name evidence="16" type="ORF">GSR61_01090</name>
    <name evidence="12" type="ORF">K8V23_06195</name>
    <name evidence="13" type="ORF">QP235_02150</name>
</gene>
<sequence length="215" mass="23340">MKILVTGFDPFGSDKINPAIEAVKKLPDTIKGAKIIKLEIPTVFNKSAQVVHQAIVKEQPDYVLNVGQAGGRSALTPERVAININDGRIPDNDGYQPLDEPIQPDGDTAYFTQLPIKAMAKAIRAAGLPAIVSNTAGTYVCNHIFYQVQYMRTKEFPKLKAGFIHIPFLPEQVITRPNQPSMALADIVKGLTAAIGAIVERDGQSDIKAVEGQNH</sequence>
<evidence type="ECO:0000256" key="10">
    <source>
        <dbReference type="PROSITE-ProRule" id="PRU10076"/>
    </source>
</evidence>
<evidence type="ECO:0000256" key="6">
    <source>
        <dbReference type="ARBA" id="ARBA00022670"/>
    </source>
</evidence>
<dbReference type="InterPro" id="IPR000816">
    <property type="entry name" value="Peptidase_C15"/>
</dbReference>
<comment type="subunit">
    <text evidence="9">Homotetramer.</text>
</comment>
<dbReference type="EMBL" id="DYXB01000095">
    <property type="protein sequence ID" value="HJF10360.1"/>
    <property type="molecule type" value="Genomic_DNA"/>
</dbReference>
<dbReference type="GeneID" id="69822591"/>
<evidence type="ECO:0000256" key="4">
    <source>
        <dbReference type="ARBA" id="ARBA00006641"/>
    </source>
</evidence>